<dbReference type="SUPFAM" id="SSF53756">
    <property type="entry name" value="UDP-Glycosyltransferase/glycogen phosphorylase"/>
    <property type="match status" value="1"/>
</dbReference>
<dbReference type="Pfam" id="PF00534">
    <property type="entry name" value="Glycos_transf_1"/>
    <property type="match status" value="1"/>
</dbReference>
<dbReference type="STRING" id="452637.Oter_2710"/>
<evidence type="ECO:0000313" key="3">
    <source>
        <dbReference type="EMBL" id="ACB75991.1"/>
    </source>
</evidence>
<dbReference type="HOGENOM" id="CLU_009583_0_3_0"/>
<dbReference type="PANTHER" id="PTHR45947:SF3">
    <property type="entry name" value="SULFOQUINOVOSYL TRANSFERASE SQD2"/>
    <property type="match status" value="1"/>
</dbReference>
<evidence type="ECO:0000313" key="4">
    <source>
        <dbReference type="Proteomes" id="UP000007013"/>
    </source>
</evidence>
<dbReference type="InterPro" id="IPR028098">
    <property type="entry name" value="Glyco_trans_4-like_N"/>
</dbReference>
<dbReference type="KEGG" id="ote:Oter_2710"/>
<feature type="domain" description="Glycosyl transferase family 1" evidence="1">
    <location>
        <begin position="178"/>
        <end position="337"/>
    </location>
</feature>
<dbReference type="Pfam" id="PF13439">
    <property type="entry name" value="Glyco_transf_4"/>
    <property type="match status" value="1"/>
</dbReference>
<dbReference type="EMBL" id="CP001032">
    <property type="protein sequence ID" value="ACB75991.1"/>
    <property type="molecule type" value="Genomic_DNA"/>
</dbReference>
<dbReference type="eggNOG" id="COG0438">
    <property type="taxonomic scope" value="Bacteria"/>
</dbReference>
<protein>
    <submittedName>
        <fullName evidence="3">Glycosyl transferase group 1</fullName>
    </submittedName>
</protein>
<reference evidence="3 4" key="1">
    <citation type="journal article" date="2011" name="J. Bacteriol.">
        <title>Genome sequence of the verrucomicrobium Opitutus terrae PB90-1, an abundant inhabitant of rice paddy soil ecosystems.</title>
        <authorList>
            <person name="van Passel M.W."/>
            <person name="Kant R."/>
            <person name="Palva A."/>
            <person name="Copeland A."/>
            <person name="Lucas S."/>
            <person name="Lapidus A."/>
            <person name="Glavina del Rio T."/>
            <person name="Pitluck S."/>
            <person name="Goltsman E."/>
            <person name="Clum A."/>
            <person name="Sun H."/>
            <person name="Schmutz J."/>
            <person name="Larimer F.W."/>
            <person name="Land M.L."/>
            <person name="Hauser L."/>
            <person name="Kyrpides N."/>
            <person name="Mikhailova N."/>
            <person name="Richardson P.P."/>
            <person name="Janssen P.H."/>
            <person name="de Vos W.M."/>
            <person name="Smidt H."/>
        </authorList>
    </citation>
    <scope>NUCLEOTIDE SEQUENCE [LARGE SCALE GENOMIC DNA]</scope>
    <source>
        <strain evidence="4">DSM 11246 / JCM 15787 / PB90-1</strain>
    </source>
</reference>
<dbReference type="GO" id="GO:0016758">
    <property type="term" value="F:hexosyltransferase activity"/>
    <property type="evidence" value="ECO:0007669"/>
    <property type="project" value="TreeGrafter"/>
</dbReference>
<dbReference type="Gene3D" id="3.40.50.2000">
    <property type="entry name" value="Glycogen Phosphorylase B"/>
    <property type="match status" value="2"/>
</dbReference>
<proteinExistence type="predicted"/>
<name>B1ZV21_OPITP</name>
<dbReference type="RefSeq" id="WP_012375526.1">
    <property type="nucleotide sequence ID" value="NC_010571.1"/>
</dbReference>
<dbReference type="PANTHER" id="PTHR45947">
    <property type="entry name" value="SULFOQUINOVOSYL TRANSFERASE SQD2"/>
    <property type="match status" value="1"/>
</dbReference>
<dbReference type="OrthoDB" id="9806653at2"/>
<dbReference type="CAZy" id="GT4">
    <property type="family name" value="Glycosyltransferase Family 4"/>
</dbReference>
<sequence length="367" mass="39690">MKILLVQDFLRSGGTERQSVLLANAFAEAGHAVTLLTFRPAGPLAATISARVTHRTLQPFDTTLDWFAPRLLGTAARLAPDIVLCLGRMANCYAGALQRRLGPRTAVIATMRTGKSLPWLFRRSLRQVRAVVANSRDACDVLVQRYTVDPAGITVIHNSLVFPAHAAGAGDALPASRAALREQFGARPATFVLLCVAMFRPEKNQRELIEIAAGLPAEFDWQLWLAGDGPARADCEQLARAKNCLDRVRFPGFLRDPSALYAAADVAVHASASESLSNFLIEAQAHGLPAVAYAAQGIAECFVPGQTGWVIPRGERDAFRDALEQLARATPPARAARAAAARDFARNTFDPARQVAAYLELFSRLRG</sequence>
<organism evidence="3 4">
    <name type="scientific">Opitutus terrae (strain DSM 11246 / JCM 15787 / PB90-1)</name>
    <dbReference type="NCBI Taxonomy" id="452637"/>
    <lineage>
        <taxon>Bacteria</taxon>
        <taxon>Pseudomonadati</taxon>
        <taxon>Verrucomicrobiota</taxon>
        <taxon>Opitutia</taxon>
        <taxon>Opitutales</taxon>
        <taxon>Opitutaceae</taxon>
        <taxon>Opitutus</taxon>
    </lineage>
</organism>
<accession>B1ZV21</accession>
<evidence type="ECO:0000259" key="1">
    <source>
        <dbReference type="Pfam" id="PF00534"/>
    </source>
</evidence>
<dbReference type="CDD" id="cd03811">
    <property type="entry name" value="GT4_GT28_WabH-like"/>
    <property type="match status" value="1"/>
</dbReference>
<keyword evidence="4" id="KW-1185">Reference proteome</keyword>
<dbReference type="Proteomes" id="UP000007013">
    <property type="component" value="Chromosome"/>
</dbReference>
<keyword evidence="3" id="KW-0808">Transferase</keyword>
<evidence type="ECO:0000259" key="2">
    <source>
        <dbReference type="Pfam" id="PF13439"/>
    </source>
</evidence>
<feature type="domain" description="Glycosyltransferase subfamily 4-like N-terminal" evidence="2">
    <location>
        <begin position="13"/>
        <end position="158"/>
    </location>
</feature>
<gene>
    <name evidence="3" type="ordered locus">Oter_2710</name>
</gene>
<dbReference type="InterPro" id="IPR050194">
    <property type="entry name" value="Glycosyltransferase_grp1"/>
</dbReference>
<dbReference type="AlphaFoldDB" id="B1ZV21"/>
<dbReference type="InterPro" id="IPR001296">
    <property type="entry name" value="Glyco_trans_1"/>
</dbReference>